<evidence type="ECO:0000256" key="3">
    <source>
        <dbReference type="ARBA" id="ARBA00022526"/>
    </source>
</evidence>
<dbReference type="InterPro" id="IPR001282">
    <property type="entry name" value="G6P_DH"/>
</dbReference>
<keyword evidence="5 7" id="KW-0560">Oxidoreductase</keyword>
<dbReference type="Pfam" id="PF00479">
    <property type="entry name" value="G6PD_N"/>
    <property type="match status" value="1"/>
</dbReference>
<dbReference type="Gene3D" id="3.30.360.10">
    <property type="entry name" value="Dihydrodipicolinate Reductase, domain 2"/>
    <property type="match status" value="1"/>
</dbReference>
<feature type="domain" description="Glucose-6-phosphate dehydrogenase C-terminal" evidence="10">
    <location>
        <begin position="190"/>
        <end position="456"/>
    </location>
</feature>
<evidence type="ECO:0000256" key="8">
    <source>
        <dbReference type="SAM" id="MobiDB-lite"/>
    </source>
</evidence>
<dbReference type="GO" id="GO:0004345">
    <property type="term" value="F:glucose-6-phosphate dehydrogenase activity"/>
    <property type="evidence" value="ECO:0007669"/>
    <property type="project" value="UniProtKB-UniRule"/>
</dbReference>
<dbReference type="PRINTS" id="PR00079">
    <property type="entry name" value="G6PDHDRGNASE"/>
</dbReference>
<dbReference type="PROSITE" id="PS00069">
    <property type="entry name" value="G6P_DEHYDROGENASE"/>
    <property type="match status" value="1"/>
</dbReference>
<feature type="region of interest" description="Disordered" evidence="8">
    <location>
        <begin position="438"/>
        <end position="460"/>
    </location>
</feature>
<dbReference type="UniPathway" id="UPA00115">
    <property type="reaction ID" value="UER00408"/>
</dbReference>
<dbReference type="GO" id="GO:0005829">
    <property type="term" value="C:cytosol"/>
    <property type="evidence" value="ECO:0007669"/>
    <property type="project" value="TreeGrafter"/>
</dbReference>
<proteinExistence type="inferred from homology"/>
<feature type="binding site" evidence="7">
    <location>
        <position position="235"/>
    </location>
    <ligand>
        <name>substrate</name>
    </ligand>
</feature>
<dbReference type="EC" id="1.1.1.49" evidence="7"/>
<feature type="binding site" evidence="7">
    <location>
        <position position="178"/>
    </location>
    <ligand>
        <name>substrate</name>
    </ligand>
</feature>
<dbReference type="InterPro" id="IPR022675">
    <property type="entry name" value="G6P_DH_C"/>
</dbReference>
<feature type="binding site" evidence="7">
    <location>
        <position position="182"/>
    </location>
    <ligand>
        <name>substrate</name>
    </ligand>
</feature>
<dbReference type="HAMAP" id="MF_00966">
    <property type="entry name" value="G6PD"/>
    <property type="match status" value="1"/>
</dbReference>
<sequence>MASSQPTIFVLFGATGDLAKRMVLPAFYQLAQHGLMPDSWMLVGNGRGDLAHEDFQTRVRAALEEFGGEPVDEALWSDFSTHLRFAGGGFDADDPASMLGVLKEAHEVLGKDAQYIHYLAIPPVAFESITKGLAAHQLLDGARVVYEKPYGSSPESFKELDALVLSVMKEEQVYRIDHFLGKEATQNLHVLRFANRMTHEIWNHEHVEQVQIDVPETLDVADRAAFYDATGALRDMVVTHLFQVAAEVAMEPPIDFSAENLQDARESVLSAFRPLAPEDVVLGQAAGYRDLPEVAKDSTTDTYAAVRLWVDTDRWRGVPFLLRSGKYLASSGQRVTLLIKKPHGPLKNIPGAGTVLSFNMQGSGAIAQSAVLKNPGAGMDLVEQNIRLGLDDVVGGDPLPPYVSLIHDVTIGDRSLFTTSTGLGHAWNAVATIVDNPPTPLPYQPGSHGPAAGSSLPGPHGWFLDAETTS</sequence>
<protein>
    <recommendedName>
        <fullName evidence="7">Glucose-6-phosphate 1-dehydrogenase</fullName>
        <shortName evidence="7">G6PD</shortName>
        <ecNumber evidence="7">1.1.1.49</ecNumber>
    </recommendedName>
</protein>
<comment type="caution">
    <text evidence="7">Lacks conserved residue(s) required for the propagation of feature annotation.</text>
</comment>
<dbReference type="SUPFAM" id="SSF51735">
    <property type="entry name" value="NAD(P)-binding Rossmann-fold domains"/>
    <property type="match status" value="1"/>
</dbReference>
<comment type="similarity">
    <text evidence="2 7">Belongs to the glucose-6-phosphate dehydrogenase family.</text>
</comment>
<reference evidence="11 12" key="2">
    <citation type="submission" date="2020-06" db="EMBL/GenBank/DDBJ databases">
        <title>Antribacter stalactiti gen. nov., sp. nov., a new member of the family Nacardiaceae isolated from a cave.</title>
        <authorList>
            <person name="Kim I.S."/>
        </authorList>
    </citation>
    <scope>NUCLEOTIDE SEQUENCE [LARGE SCALE GENOMIC DNA]</scope>
    <source>
        <strain evidence="11 12">YC2-7</strain>
    </source>
</reference>
<dbReference type="GO" id="GO:0006006">
    <property type="term" value="P:glucose metabolic process"/>
    <property type="evidence" value="ECO:0007669"/>
    <property type="project" value="UniProtKB-KW"/>
</dbReference>
<evidence type="ECO:0000313" key="11">
    <source>
        <dbReference type="EMBL" id="NMN98285.1"/>
    </source>
</evidence>
<feature type="binding site" evidence="7">
    <location>
        <begin position="13"/>
        <end position="20"/>
    </location>
    <ligand>
        <name>NADP(+)</name>
        <dbReference type="ChEBI" id="CHEBI:58349"/>
    </ligand>
</feature>
<dbReference type="PANTHER" id="PTHR23429">
    <property type="entry name" value="GLUCOSE-6-PHOSPHATE 1-DEHYDROGENASE G6PD"/>
    <property type="match status" value="1"/>
</dbReference>
<evidence type="ECO:0000259" key="10">
    <source>
        <dbReference type="Pfam" id="PF02781"/>
    </source>
</evidence>
<feature type="binding site" evidence="7">
    <location>
        <position position="148"/>
    </location>
    <ligand>
        <name>NADP(+)</name>
        <dbReference type="ChEBI" id="CHEBI:58349"/>
    </ligand>
</feature>
<organism evidence="11 12">
    <name type="scientific">Antrihabitans stalactiti</name>
    <dbReference type="NCBI Taxonomy" id="2584121"/>
    <lineage>
        <taxon>Bacteria</taxon>
        <taxon>Bacillati</taxon>
        <taxon>Actinomycetota</taxon>
        <taxon>Actinomycetes</taxon>
        <taxon>Mycobacteriales</taxon>
        <taxon>Nocardiaceae</taxon>
        <taxon>Antrihabitans</taxon>
    </lineage>
</organism>
<evidence type="ECO:0000256" key="5">
    <source>
        <dbReference type="ARBA" id="ARBA00023002"/>
    </source>
</evidence>
<comment type="pathway">
    <text evidence="1 7">Carbohydrate degradation; pentose phosphate pathway; D-ribulose 5-phosphate from D-glucose 6-phosphate (oxidative stage): step 1/3.</text>
</comment>
<dbReference type="GO" id="GO:0050661">
    <property type="term" value="F:NADP binding"/>
    <property type="evidence" value="ECO:0007669"/>
    <property type="project" value="UniProtKB-UniRule"/>
</dbReference>
<reference evidence="11 12" key="1">
    <citation type="submission" date="2019-05" db="EMBL/GenBank/DDBJ databases">
        <authorList>
            <person name="Lee S.D."/>
        </authorList>
    </citation>
    <scope>NUCLEOTIDE SEQUENCE [LARGE SCALE GENOMIC DNA]</scope>
    <source>
        <strain evidence="11 12">YC2-7</strain>
    </source>
</reference>
<keyword evidence="4 7" id="KW-0521">NADP</keyword>
<comment type="catalytic activity">
    <reaction evidence="7">
        <text>D-glucose 6-phosphate + NADP(+) = 6-phospho-D-glucono-1,5-lactone + NADPH + H(+)</text>
        <dbReference type="Rhea" id="RHEA:15841"/>
        <dbReference type="ChEBI" id="CHEBI:15378"/>
        <dbReference type="ChEBI" id="CHEBI:57783"/>
        <dbReference type="ChEBI" id="CHEBI:57955"/>
        <dbReference type="ChEBI" id="CHEBI:58349"/>
        <dbReference type="ChEBI" id="CHEBI:61548"/>
        <dbReference type="EC" id="1.1.1.49"/>
    </reaction>
</comment>
<dbReference type="InterPro" id="IPR036291">
    <property type="entry name" value="NAD(P)-bd_dom_sf"/>
</dbReference>
<feature type="binding site" evidence="7">
    <location>
        <position position="47"/>
    </location>
    <ligand>
        <name>NADP(+)</name>
        <dbReference type="ChEBI" id="CHEBI:58349"/>
    </ligand>
</feature>
<dbReference type="InterPro" id="IPR019796">
    <property type="entry name" value="G6P_DH_AS"/>
</dbReference>
<keyword evidence="6 7" id="KW-0119">Carbohydrate metabolism</keyword>
<dbReference type="SUPFAM" id="SSF55347">
    <property type="entry name" value="Glyceraldehyde-3-phosphate dehydrogenase-like, C-terminal domain"/>
    <property type="match status" value="1"/>
</dbReference>
<evidence type="ECO:0000256" key="2">
    <source>
        <dbReference type="ARBA" id="ARBA00009975"/>
    </source>
</evidence>
<dbReference type="Proteomes" id="UP000535543">
    <property type="component" value="Unassembled WGS sequence"/>
</dbReference>
<feature type="binding site" evidence="7">
    <location>
        <position position="326"/>
    </location>
    <ligand>
        <name>substrate</name>
    </ligand>
</feature>
<dbReference type="EMBL" id="VCQU01000010">
    <property type="protein sequence ID" value="NMN98285.1"/>
    <property type="molecule type" value="Genomic_DNA"/>
</dbReference>
<feature type="binding site" evidence="7">
    <location>
        <position position="216"/>
    </location>
    <ligand>
        <name>substrate</name>
    </ligand>
</feature>
<dbReference type="Gene3D" id="3.40.50.720">
    <property type="entry name" value="NAD(P)-binding Rossmann-like Domain"/>
    <property type="match status" value="1"/>
</dbReference>
<dbReference type="GO" id="GO:0009051">
    <property type="term" value="P:pentose-phosphate shunt, oxidative branch"/>
    <property type="evidence" value="ECO:0007669"/>
    <property type="project" value="TreeGrafter"/>
</dbReference>
<dbReference type="Pfam" id="PF02781">
    <property type="entry name" value="G6PD_C"/>
    <property type="match status" value="1"/>
</dbReference>
<feature type="active site" description="Proton acceptor" evidence="7">
    <location>
        <position position="240"/>
    </location>
</feature>
<accession>A0A848KHR5</accession>
<evidence type="ECO:0000256" key="4">
    <source>
        <dbReference type="ARBA" id="ARBA00022857"/>
    </source>
</evidence>
<dbReference type="RefSeq" id="WP_169592359.1">
    <property type="nucleotide sequence ID" value="NZ_VCQU01000010.1"/>
</dbReference>
<comment type="caution">
    <text evidence="11">The sequence shown here is derived from an EMBL/GenBank/DDBJ whole genome shotgun (WGS) entry which is preliminary data.</text>
</comment>
<keyword evidence="3 7" id="KW-0313">Glucose metabolism</keyword>
<evidence type="ECO:0000256" key="7">
    <source>
        <dbReference type="HAMAP-Rule" id="MF_00966"/>
    </source>
</evidence>
<keyword evidence="12" id="KW-1185">Reference proteome</keyword>
<dbReference type="PIRSF" id="PIRSF000110">
    <property type="entry name" value="G6PD"/>
    <property type="match status" value="1"/>
</dbReference>
<gene>
    <name evidence="7" type="primary">zwf</name>
    <name evidence="11" type="ORF">FGL95_24890</name>
</gene>
<dbReference type="InterPro" id="IPR022674">
    <property type="entry name" value="G6P_DH_NAD-bd"/>
</dbReference>
<evidence type="ECO:0000256" key="1">
    <source>
        <dbReference type="ARBA" id="ARBA00004937"/>
    </source>
</evidence>
<dbReference type="PANTHER" id="PTHR23429:SF0">
    <property type="entry name" value="GLUCOSE-6-PHOSPHATE 1-DEHYDROGENASE"/>
    <property type="match status" value="1"/>
</dbReference>
<name>A0A848KHR5_9NOCA</name>
<dbReference type="AlphaFoldDB" id="A0A848KHR5"/>
<feature type="domain" description="Glucose-6-phosphate dehydrogenase NAD-binding" evidence="9">
    <location>
        <begin position="10"/>
        <end position="187"/>
    </location>
</feature>
<evidence type="ECO:0000259" key="9">
    <source>
        <dbReference type="Pfam" id="PF00479"/>
    </source>
</evidence>
<evidence type="ECO:0000256" key="6">
    <source>
        <dbReference type="ARBA" id="ARBA00023277"/>
    </source>
</evidence>
<evidence type="ECO:0000313" key="12">
    <source>
        <dbReference type="Proteomes" id="UP000535543"/>
    </source>
</evidence>
<comment type="function">
    <text evidence="7">Catalyzes the oxidation of glucose 6-phosphate to 6-phosphogluconolactone.</text>
</comment>